<evidence type="ECO:0000256" key="12">
    <source>
        <dbReference type="ARBA" id="ARBA00023180"/>
    </source>
</evidence>
<dbReference type="SUPFAM" id="SSF63380">
    <property type="entry name" value="Riboflavin synthase domain-like"/>
    <property type="match status" value="1"/>
</dbReference>
<comment type="similarity">
    <text evidence="2">Belongs to the ferric reductase (FRE) family.</text>
</comment>
<dbReference type="Pfam" id="PF01794">
    <property type="entry name" value="Ferric_reduct"/>
    <property type="match status" value="1"/>
</dbReference>
<proteinExistence type="inferred from homology"/>
<evidence type="ECO:0000256" key="7">
    <source>
        <dbReference type="ARBA" id="ARBA00022982"/>
    </source>
</evidence>
<evidence type="ECO:0000256" key="8">
    <source>
        <dbReference type="ARBA" id="ARBA00022989"/>
    </source>
</evidence>
<evidence type="ECO:0000313" key="17">
    <source>
        <dbReference type="Proteomes" id="UP000015241"/>
    </source>
</evidence>
<organism evidence="16 17">
    <name type="scientific">Fomitopsis schrenkii</name>
    <name type="common">Brown rot fungus</name>
    <dbReference type="NCBI Taxonomy" id="2126942"/>
    <lineage>
        <taxon>Eukaryota</taxon>
        <taxon>Fungi</taxon>
        <taxon>Dikarya</taxon>
        <taxon>Basidiomycota</taxon>
        <taxon>Agaricomycotina</taxon>
        <taxon>Agaricomycetes</taxon>
        <taxon>Polyporales</taxon>
        <taxon>Fomitopsis</taxon>
    </lineage>
</organism>
<evidence type="ECO:0000256" key="1">
    <source>
        <dbReference type="ARBA" id="ARBA00004651"/>
    </source>
</evidence>
<feature type="transmembrane region" description="Helical" evidence="14">
    <location>
        <begin position="187"/>
        <end position="208"/>
    </location>
</feature>
<accession>S8DLH4</accession>
<feature type="transmembrane region" description="Helical" evidence="14">
    <location>
        <begin position="319"/>
        <end position="337"/>
    </location>
</feature>
<dbReference type="STRING" id="743788.S8DLH4"/>
<evidence type="ECO:0000256" key="13">
    <source>
        <dbReference type="ARBA" id="ARBA00048483"/>
    </source>
</evidence>
<dbReference type="PROSITE" id="PS51384">
    <property type="entry name" value="FAD_FR"/>
    <property type="match status" value="1"/>
</dbReference>
<evidence type="ECO:0000256" key="9">
    <source>
        <dbReference type="ARBA" id="ARBA00023002"/>
    </source>
</evidence>
<keyword evidence="8 14" id="KW-1133">Transmembrane helix</keyword>
<dbReference type="SUPFAM" id="SSF52343">
    <property type="entry name" value="Ferredoxin reductase-like, C-terminal NADP-linked domain"/>
    <property type="match status" value="1"/>
</dbReference>
<dbReference type="InterPro" id="IPR039261">
    <property type="entry name" value="FNR_nucleotide-bd"/>
</dbReference>
<keyword evidence="5" id="KW-1003">Cell membrane</keyword>
<dbReference type="GO" id="GO:0052851">
    <property type="term" value="F:ferric-chelate reductase (NADPH) activity"/>
    <property type="evidence" value="ECO:0007669"/>
    <property type="project" value="UniProtKB-EC"/>
</dbReference>
<dbReference type="PANTHER" id="PTHR32361:SF9">
    <property type="entry name" value="FERRIC REDUCTASE TRANSMEMBRANE COMPONENT 3-RELATED"/>
    <property type="match status" value="1"/>
</dbReference>
<dbReference type="InterPro" id="IPR017927">
    <property type="entry name" value="FAD-bd_FR_type"/>
</dbReference>
<dbReference type="InterPro" id="IPR051410">
    <property type="entry name" value="Ferric/Cupric_Reductase"/>
</dbReference>
<keyword evidence="4" id="KW-0813">Transport</keyword>
<evidence type="ECO:0000256" key="4">
    <source>
        <dbReference type="ARBA" id="ARBA00022448"/>
    </source>
</evidence>
<name>S8DLH4_FOMSC</name>
<keyword evidence="9" id="KW-0560">Oxidoreductase</keyword>
<dbReference type="InterPro" id="IPR017938">
    <property type="entry name" value="Riboflavin_synthase-like_b-brl"/>
</dbReference>
<dbReference type="Proteomes" id="UP000015241">
    <property type="component" value="Unassembled WGS sequence"/>
</dbReference>
<sequence length="651" mass="68917">MPPHHNGTASASLAASATLHAASTLATATATAISSASGAASGNATGGAANNAGAAPAAPRLNATVFFLYFDVILLFVVALFVLFALPRMIARFLRTSEWFAGCFFRSVKIAREGPFPTSKGASSYSLSEKMDSGRAESTYSSSSDSHSINMAVGVGAPENPPVYVPAWSTVLPAGARILSTKLRPGYSLGQVALTMGYFAAIAYASLFNVNLFTSPARLGFVAVSQMPVIYVLAAKNNILGTLLGVGYEKLNYLHRYVGRLVVLAVNLHALAYFAKWSQTGGIAQEMELNIIWGCVALGFMDVLWLLSLSQLRETYYNLFYVTHVVSAIGVLVATIYHEPWALPYVYICVGVYGLDRLFRALQTRIVTAHLHAIPELGATCIQVPSVNAGWRAGQHVRLRVFSLGMGILGWTEAHPFTIASVSKHPSEEGLVLMVKKAGDWTTSLFDLAQDVDVGEGALGSRSVKVMLTGPFGGPGHAVVHSFSGAMLVAGGSGVTYALSTAQEIMQKSTEGASRTRVVELVWSITDPTGLKPLLPLFTQLLADSRATYTTLRISVFYTRALASPDAMKAFERLPLGLTITPGRPRLNKLLEGVADRTAGSGGVSGLTGVVVGVCGPPALGSSVGKAVRGLDGKRRKAVGGVELHEEIFGW</sequence>
<evidence type="ECO:0000256" key="5">
    <source>
        <dbReference type="ARBA" id="ARBA00022475"/>
    </source>
</evidence>
<feature type="transmembrane region" description="Helical" evidence="14">
    <location>
        <begin position="287"/>
        <end position="307"/>
    </location>
</feature>
<protein>
    <recommendedName>
        <fullName evidence="3">ferric-chelate reductase (NADPH)</fullName>
        <ecNumber evidence="3">1.16.1.9</ecNumber>
    </recommendedName>
</protein>
<gene>
    <name evidence="16" type="ORF">FOMPIDRAFT_1026208</name>
</gene>
<keyword evidence="6 14" id="KW-0812">Transmembrane</keyword>
<feature type="transmembrane region" description="Helical" evidence="14">
    <location>
        <begin position="66"/>
        <end position="86"/>
    </location>
</feature>
<feature type="transmembrane region" description="Helical" evidence="14">
    <location>
        <begin position="228"/>
        <end position="248"/>
    </location>
</feature>
<keyword evidence="7" id="KW-0249">Electron transport</keyword>
<dbReference type="eggNOG" id="KOG0039">
    <property type="taxonomic scope" value="Eukaryota"/>
</dbReference>
<dbReference type="Pfam" id="PF08022">
    <property type="entry name" value="FAD_binding_8"/>
    <property type="match status" value="1"/>
</dbReference>
<dbReference type="GO" id="GO:0006879">
    <property type="term" value="P:intracellular iron ion homeostasis"/>
    <property type="evidence" value="ECO:0007669"/>
    <property type="project" value="TreeGrafter"/>
</dbReference>
<dbReference type="GO" id="GO:0006826">
    <property type="term" value="P:iron ion transport"/>
    <property type="evidence" value="ECO:0007669"/>
    <property type="project" value="TreeGrafter"/>
</dbReference>
<dbReference type="AlphaFoldDB" id="S8DLH4"/>
<dbReference type="PANTHER" id="PTHR32361">
    <property type="entry name" value="FERRIC/CUPRIC REDUCTASE TRANSMEMBRANE COMPONENT"/>
    <property type="match status" value="1"/>
</dbReference>
<evidence type="ECO:0000256" key="14">
    <source>
        <dbReference type="SAM" id="Phobius"/>
    </source>
</evidence>
<dbReference type="HOGENOM" id="CLU_017408_1_0_1"/>
<dbReference type="InterPro" id="IPR013121">
    <property type="entry name" value="Fe_red_NAD-bd_6"/>
</dbReference>
<dbReference type="Gene3D" id="3.40.50.80">
    <property type="entry name" value="Nucleotide-binding domain of ferredoxin-NADP reductase (FNR) module"/>
    <property type="match status" value="1"/>
</dbReference>
<dbReference type="OrthoDB" id="17725at2759"/>
<evidence type="ECO:0000259" key="15">
    <source>
        <dbReference type="PROSITE" id="PS51384"/>
    </source>
</evidence>
<dbReference type="CDD" id="cd06186">
    <property type="entry name" value="NOX_Duox_like_FAD_NADP"/>
    <property type="match status" value="1"/>
</dbReference>
<dbReference type="SFLD" id="SFLDS00052">
    <property type="entry name" value="Ferric_Reductase_Domain"/>
    <property type="match status" value="1"/>
</dbReference>
<dbReference type="Pfam" id="PF08030">
    <property type="entry name" value="NAD_binding_6"/>
    <property type="match status" value="1"/>
</dbReference>
<feature type="domain" description="FAD-binding FR-type" evidence="15">
    <location>
        <begin position="354"/>
        <end position="478"/>
    </location>
</feature>
<evidence type="ECO:0000313" key="16">
    <source>
        <dbReference type="EMBL" id="EPS94411.1"/>
    </source>
</evidence>
<dbReference type="EC" id="1.16.1.9" evidence="3"/>
<dbReference type="InParanoid" id="S8DLH4"/>
<dbReference type="GO" id="GO:0015677">
    <property type="term" value="P:copper ion import"/>
    <property type="evidence" value="ECO:0007669"/>
    <property type="project" value="TreeGrafter"/>
</dbReference>
<keyword evidence="12" id="KW-0325">Glycoprotein</keyword>
<keyword evidence="17" id="KW-1185">Reference proteome</keyword>
<dbReference type="EMBL" id="KE504234">
    <property type="protein sequence ID" value="EPS94411.1"/>
    <property type="molecule type" value="Genomic_DNA"/>
</dbReference>
<evidence type="ECO:0000256" key="3">
    <source>
        <dbReference type="ARBA" id="ARBA00012668"/>
    </source>
</evidence>
<dbReference type="GO" id="GO:0005886">
    <property type="term" value="C:plasma membrane"/>
    <property type="evidence" value="ECO:0007669"/>
    <property type="project" value="UniProtKB-SubCell"/>
</dbReference>
<evidence type="ECO:0000256" key="2">
    <source>
        <dbReference type="ARBA" id="ARBA00006278"/>
    </source>
</evidence>
<keyword evidence="10" id="KW-0406">Ion transport</keyword>
<comment type="subcellular location">
    <subcellularLocation>
        <location evidence="1">Cell membrane</location>
        <topology evidence="1">Multi-pass membrane protein</topology>
    </subcellularLocation>
</comment>
<feature type="transmembrane region" description="Helical" evidence="14">
    <location>
        <begin position="257"/>
        <end position="275"/>
    </location>
</feature>
<keyword evidence="11 14" id="KW-0472">Membrane</keyword>
<dbReference type="SFLD" id="SFLDG01168">
    <property type="entry name" value="Ferric_reductase_subgroup_(FRE"/>
    <property type="match status" value="1"/>
</dbReference>
<evidence type="ECO:0000256" key="11">
    <source>
        <dbReference type="ARBA" id="ARBA00023136"/>
    </source>
</evidence>
<evidence type="ECO:0000256" key="10">
    <source>
        <dbReference type="ARBA" id="ARBA00023065"/>
    </source>
</evidence>
<dbReference type="InterPro" id="IPR013130">
    <property type="entry name" value="Fe3_Rdtase_TM_dom"/>
</dbReference>
<reference evidence="16 17" key="1">
    <citation type="journal article" date="2012" name="Science">
        <title>The Paleozoic origin of enzymatic lignin decomposition reconstructed from 31 fungal genomes.</title>
        <authorList>
            <person name="Floudas D."/>
            <person name="Binder M."/>
            <person name="Riley R."/>
            <person name="Barry K."/>
            <person name="Blanchette R.A."/>
            <person name="Henrissat B."/>
            <person name="Martinez A.T."/>
            <person name="Otillar R."/>
            <person name="Spatafora J.W."/>
            <person name="Yadav J.S."/>
            <person name="Aerts A."/>
            <person name="Benoit I."/>
            <person name="Boyd A."/>
            <person name="Carlson A."/>
            <person name="Copeland A."/>
            <person name="Coutinho P.M."/>
            <person name="de Vries R.P."/>
            <person name="Ferreira P."/>
            <person name="Findley K."/>
            <person name="Foster B."/>
            <person name="Gaskell J."/>
            <person name="Glotzer D."/>
            <person name="Gorecki P."/>
            <person name="Heitman J."/>
            <person name="Hesse C."/>
            <person name="Hori C."/>
            <person name="Igarashi K."/>
            <person name="Jurgens J.A."/>
            <person name="Kallen N."/>
            <person name="Kersten P."/>
            <person name="Kohler A."/>
            <person name="Kuees U."/>
            <person name="Kumar T.K.A."/>
            <person name="Kuo A."/>
            <person name="LaButti K."/>
            <person name="Larrondo L.F."/>
            <person name="Lindquist E."/>
            <person name="Ling A."/>
            <person name="Lombard V."/>
            <person name="Lucas S."/>
            <person name="Lundell T."/>
            <person name="Martin R."/>
            <person name="McLaughlin D.J."/>
            <person name="Morgenstern I."/>
            <person name="Morin E."/>
            <person name="Murat C."/>
            <person name="Nagy L.G."/>
            <person name="Nolan M."/>
            <person name="Ohm R.A."/>
            <person name="Patyshakuliyeva A."/>
            <person name="Rokas A."/>
            <person name="Ruiz-Duenas F.J."/>
            <person name="Sabat G."/>
            <person name="Salamov A."/>
            <person name="Samejima M."/>
            <person name="Schmutz J."/>
            <person name="Slot J.C."/>
            <person name="St John F."/>
            <person name="Stenlid J."/>
            <person name="Sun H."/>
            <person name="Sun S."/>
            <person name="Syed K."/>
            <person name="Tsang A."/>
            <person name="Wiebenga A."/>
            <person name="Young D."/>
            <person name="Pisabarro A."/>
            <person name="Eastwood D.C."/>
            <person name="Martin F."/>
            <person name="Cullen D."/>
            <person name="Grigoriev I.V."/>
            <person name="Hibbett D.S."/>
        </authorList>
    </citation>
    <scope>NUCLEOTIDE SEQUENCE</scope>
    <source>
        <strain evidence="17">FP-58527</strain>
    </source>
</reference>
<dbReference type="InterPro" id="IPR013112">
    <property type="entry name" value="FAD-bd_8"/>
</dbReference>
<dbReference type="FunCoup" id="S8DLH4">
    <property type="interactions" value="196"/>
</dbReference>
<evidence type="ECO:0000256" key="6">
    <source>
        <dbReference type="ARBA" id="ARBA00022692"/>
    </source>
</evidence>
<comment type="catalytic activity">
    <reaction evidence="13">
        <text>2 a Fe(II)-siderophore + NADP(+) + H(+) = 2 a Fe(III)-siderophore + NADPH</text>
        <dbReference type="Rhea" id="RHEA:28795"/>
        <dbReference type="Rhea" id="RHEA-COMP:11342"/>
        <dbReference type="Rhea" id="RHEA-COMP:11344"/>
        <dbReference type="ChEBI" id="CHEBI:15378"/>
        <dbReference type="ChEBI" id="CHEBI:29033"/>
        <dbReference type="ChEBI" id="CHEBI:29034"/>
        <dbReference type="ChEBI" id="CHEBI:57783"/>
        <dbReference type="ChEBI" id="CHEBI:58349"/>
        <dbReference type="EC" id="1.16.1.9"/>
    </reaction>
</comment>